<dbReference type="EMBL" id="JAWWNJ010000070">
    <property type="protein sequence ID" value="KAK7007590.1"/>
    <property type="molecule type" value="Genomic_DNA"/>
</dbReference>
<keyword evidence="2" id="KW-1185">Reference proteome</keyword>
<evidence type="ECO:0008006" key="3">
    <source>
        <dbReference type="Google" id="ProtNLM"/>
    </source>
</evidence>
<organism evidence="1 2">
    <name type="scientific">Favolaschia claudopus</name>
    <dbReference type="NCBI Taxonomy" id="2862362"/>
    <lineage>
        <taxon>Eukaryota</taxon>
        <taxon>Fungi</taxon>
        <taxon>Dikarya</taxon>
        <taxon>Basidiomycota</taxon>
        <taxon>Agaricomycotina</taxon>
        <taxon>Agaricomycetes</taxon>
        <taxon>Agaricomycetidae</taxon>
        <taxon>Agaricales</taxon>
        <taxon>Marasmiineae</taxon>
        <taxon>Mycenaceae</taxon>
        <taxon>Favolaschia</taxon>
    </lineage>
</organism>
<proteinExistence type="predicted"/>
<dbReference type="AlphaFoldDB" id="A0AAW0AE74"/>
<comment type="caution">
    <text evidence="1">The sequence shown here is derived from an EMBL/GenBank/DDBJ whole genome shotgun (WGS) entry which is preliminary data.</text>
</comment>
<evidence type="ECO:0000313" key="1">
    <source>
        <dbReference type="EMBL" id="KAK7007590.1"/>
    </source>
</evidence>
<evidence type="ECO:0000313" key="2">
    <source>
        <dbReference type="Proteomes" id="UP001362999"/>
    </source>
</evidence>
<dbReference type="Proteomes" id="UP001362999">
    <property type="component" value="Unassembled WGS sequence"/>
</dbReference>
<protein>
    <recommendedName>
        <fullName evidence="3">F-box domain-containing protein</fullName>
    </recommendedName>
</protein>
<reference evidence="1 2" key="1">
    <citation type="journal article" date="2024" name="J Genomics">
        <title>Draft genome sequencing and assembly of Favolaschia claudopus CIRM-BRFM 2984 isolated from oak limbs.</title>
        <authorList>
            <person name="Navarro D."/>
            <person name="Drula E."/>
            <person name="Chaduli D."/>
            <person name="Cazenave R."/>
            <person name="Ahrendt S."/>
            <person name="Wang J."/>
            <person name="Lipzen A."/>
            <person name="Daum C."/>
            <person name="Barry K."/>
            <person name="Grigoriev I.V."/>
            <person name="Favel A."/>
            <person name="Rosso M.N."/>
            <person name="Martin F."/>
        </authorList>
    </citation>
    <scope>NUCLEOTIDE SEQUENCE [LARGE SCALE GENOMIC DNA]</scope>
    <source>
        <strain evidence="1 2">CIRM-BRFM 2984</strain>
    </source>
</reference>
<accession>A0AAW0AE74</accession>
<sequence>MERHSPLDIPELLDYTMGFLEGSTSALLQCALVARSWVNPAQSRLFRVPHLTNERMSINTFILRSFHNTLRSSLRLLGLVEELAITPDGQFHLNIAEINLVCGLAYTNLRTVKLDLNASPPGLDHPLFPRRMRVILAEMLSDNPAHRALVLVELPSLVYPFELSQLKALSIRPGYGMTVGWDSSVSIDSIQILDIALLMDIGRGPSSLDLSIFPNLQILRIHDRSFSPAVVSTLQTAARSQPPIHTIVISTAQNLATIPSSFLEELHFLLASLPLASLNLEQTDEWDPDAARFFPTLKSRNSFRTTYRLSEERDRWWRDSVDAL</sequence>
<name>A0AAW0AE74_9AGAR</name>
<gene>
    <name evidence="1" type="ORF">R3P38DRAFT_3211967</name>
</gene>